<dbReference type="SMART" id="SM00368">
    <property type="entry name" value="LRR_RI"/>
    <property type="match status" value="6"/>
</dbReference>
<dbReference type="InterPro" id="IPR001611">
    <property type="entry name" value="Leu-rich_rpt"/>
</dbReference>
<dbReference type="Pfam" id="PF13516">
    <property type="entry name" value="LRR_6"/>
    <property type="match status" value="5"/>
</dbReference>
<feature type="compositionally biased region" description="Basic and acidic residues" evidence="1">
    <location>
        <begin position="14"/>
        <end position="27"/>
    </location>
</feature>
<organism evidence="2 3">
    <name type="scientific">Betta splendens</name>
    <name type="common">Siamese fighting fish</name>
    <dbReference type="NCBI Taxonomy" id="158456"/>
    <lineage>
        <taxon>Eukaryota</taxon>
        <taxon>Metazoa</taxon>
        <taxon>Chordata</taxon>
        <taxon>Craniata</taxon>
        <taxon>Vertebrata</taxon>
        <taxon>Euteleostomi</taxon>
        <taxon>Actinopterygii</taxon>
        <taxon>Neopterygii</taxon>
        <taxon>Teleostei</taxon>
        <taxon>Neoteleostei</taxon>
        <taxon>Acanthomorphata</taxon>
        <taxon>Anabantaria</taxon>
        <taxon>Anabantiformes</taxon>
        <taxon>Anabantoidei</taxon>
        <taxon>Osphronemidae</taxon>
        <taxon>Betta</taxon>
    </lineage>
</organism>
<reference evidence="3" key="1">
    <citation type="submission" date="2025-08" db="UniProtKB">
        <authorList>
            <consortium name="RefSeq"/>
        </authorList>
    </citation>
    <scope>IDENTIFICATION</scope>
</reference>
<dbReference type="Gene3D" id="1.10.238.10">
    <property type="entry name" value="EF-hand"/>
    <property type="match status" value="1"/>
</dbReference>
<feature type="region of interest" description="Disordered" evidence="1">
    <location>
        <begin position="1"/>
        <end position="41"/>
    </location>
</feature>
<dbReference type="InterPro" id="IPR032675">
    <property type="entry name" value="LRR_dom_sf"/>
</dbReference>
<protein>
    <submittedName>
        <fullName evidence="3">Leucine-rich repeat-containing protein 74A-like isoform X2</fullName>
    </submittedName>
</protein>
<evidence type="ECO:0000256" key="1">
    <source>
        <dbReference type="SAM" id="MobiDB-lite"/>
    </source>
</evidence>
<evidence type="ECO:0000313" key="2">
    <source>
        <dbReference type="Proteomes" id="UP000515150"/>
    </source>
</evidence>
<accession>A0A6P7LUL8</accession>
<name>A0A6P7LUL8_BETSP</name>
<dbReference type="InterPro" id="IPR052394">
    <property type="entry name" value="LRR-containing"/>
</dbReference>
<keyword evidence="2" id="KW-1185">Reference proteome</keyword>
<sequence>MEPGKGQQASDGSGNREQDTAGERDSDLEIEDTTNNQPTRTISTSSFLSYMNEAGLNLNHCGLGPTGAKALASVLQGDFLLKELDLSHNRLCEGEHLGCMLAKNLGLEVLNLSWNHIRTCGALALSDGLKANATLKRLHLSWNGFGRREAESLGDALKLNRTLVLLDLSSNRLDDGAVALLCRGLAANEGLRILKLSHNPMSDAGALTLLRTIQSNARSAMEEVDISTVFVRETFIEMLEGARRTNPALTARYSVMRYVLRNVSALHSFQESLKERRETILDFFQALDEEGTMSVSTSAFRKAVKAANIAVDQRQLDWLIRSLDKDCTATINYSHYAVTDTATQMTSLPRRSMTE</sequence>
<dbReference type="Proteomes" id="UP000515150">
    <property type="component" value="Chromosome 24"/>
</dbReference>
<dbReference type="GeneID" id="114849946"/>
<gene>
    <name evidence="3" type="primary">LOC114849946</name>
</gene>
<evidence type="ECO:0000313" key="3">
    <source>
        <dbReference type="RefSeq" id="XP_028997609.1"/>
    </source>
</evidence>
<dbReference type="PANTHER" id="PTHR24114:SF49">
    <property type="entry name" value="LEUCINE-RICH REPEAT-CONTAINING PROTEIN 74A"/>
    <property type="match status" value="1"/>
</dbReference>
<dbReference type="PROSITE" id="PS51450">
    <property type="entry name" value="LRR"/>
    <property type="match status" value="1"/>
</dbReference>
<dbReference type="SUPFAM" id="SSF47473">
    <property type="entry name" value="EF-hand"/>
    <property type="match status" value="1"/>
</dbReference>
<dbReference type="PANTHER" id="PTHR24114">
    <property type="entry name" value="LEUCINE RICH REPEAT FAMILY PROTEIN"/>
    <property type="match status" value="1"/>
</dbReference>
<dbReference type="Pfam" id="PF00560">
    <property type="entry name" value="LRR_1"/>
    <property type="match status" value="1"/>
</dbReference>
<dbReference type="RefSeq" id="XP_028997609.1">
    <property type="nucleotide sequence ID" value="XM_029141776.3"/>
</dbReference>
<dbReference type="SUPFAM" id="SSF52047">
    <property type="entry name" value="RNI-like"/>
    <property type="match status" value="1"/>
</dbReference>
<proteinExistence type="predicted"/>
<dbReference type="Gene3D" id="3.80.10.10">
    <property type="entry name" value="Ribonuclease Inhibitor"/>
    <property type="match status" value="1"/>
</dbReference>
<dbReference type="AlphaFoldDB" id="A0A6P7LUL8"/>
<dbReference type="InterPro" id="IPR011992">
    <property type="entry name" value="EF-hand-dom_pair"/>
</dbReference>